<evidence type="ECO:0000313" key="2">
    <source>
        <dbReference type="EMBL" id="MDE5414279.1"/>
    </source>
</evidence>
<dbReference type="Proteomes" id="UP001148125">
    <property type="component" value="Unassembled WGS sequence"/>
</dbReference>
<keyword evidence="1" id="KW-0472">Membrane</keyword>
<protein>
    <recommendedName>
        <fullName evidence="4">Glycine zipper family protein</fullName>
    </recommendedName>
</protein>
<comment type="caution">
    <text evidence="2">The sequence shown here is derived from an EMBL/GenBank/DDBJ whole genome shotgun (WGS) entry which is preliminary data.</text>
</comment>
<evidence type="ECO:0008006" key="4">
    <source>
        <dbReference type="Google" id="ProtNLM"/>
    </source>
</evidence>
<evidence type="ECO:0000256" key="1">
    <source>
        <dbReference type="SAM" id="Phobius"/>
    </source>
</evidence>
<gene>
    <name evidence="2" type="ORF">N7Z68_12935</name>
</gene>
<organism evidence="2 3">
    <name type="scientific">Alkalihalobacterium chitinilyticum</name>
    <dbReference type="NCBI Taxonomy" id="2980103"/>
    <lineage>
        <taxon>Bacteria</taxon>
        <taxon>Bacillati</taxon>
        <taxon>Bacillota</taxon>
        <taxon>Bacilli</taxon>
        <taxon>Bacillales</taxon>
        <taxon>Bacillaceae</taxon>
        <taxon>Alkalihalobacterium</taxon>
    </lineage>
</organism>
<accession>A0ABT5VFS1</accession>
<keyword evidence="1" id="KW-0812">Transmembrane</keyword>
<reference evidence="2" key="1">
    <citation type="submission" date="2024-05" db="EMBL/GenBank/DDBJ databases">
        <title>Alkalihalobacillus sp. strain MEB203 novel alkaliphilic bacterium from Lonar Lake, India.</title>
        <authorList>
            <person name="Joshi A."/>
            <person name="Thite S."/>
            <person name="Mengade P."/>
        </authorList>
    </citation>
    <scope>NUCLEOTIDE SEQUENCE</scope>
    <source>
        <strain evidence="2">MEB 203</strain>
    </source>
</reference>
<dbReference type="RefSeq" id="WP_275118889.1">
    <property type="nucleotide sequence ID" value="NZ_JAOTPO010000008.1"/>
</dbReference>
<sequence>MTDKNNTNKEQDNNDRNSFVGFGVAFGLLGGALFSSIVGMFFESPLIWAFGPGLGMLIGIVIGSIMDSNKIKE</sequence>
<proteinExistence type="predicted"/>
<keyword evidence="1" id="KW-1133">Transmembrane helix</keyword>
<feature type="transmembrane region" description="Helical" evidence="1">
    <location>
        <begin position="20"/>
        <end position="41"/>
    </location>
</feature>
<feature type="transmembrane region" description="Helical" evidence="1">
    <location>
        <begin position="47"/>
        <end position="66"/>
    </location>
</feature>
<evidence type="ECO:0000313" key="3">
    <source>
        <dbReference type="Proteomes" id="UP001148125"/>
    </source>
</evidence>
<name>A0ABT5VFS1_9BACI</name>
<keyword evidence="3" id="KW-1185">Reference proteome</keyword>
<dbReference type="EMBL" id="JAOTPO010000008">
    <property type="protein sequence ID" value="MDE5414279.1"/>
    <property type="molecule type" value="Genomic_DNA"/>
</dbReference>